<evidence type="ECO:0000256" key="1">
    <source>
        <dbReference type="SAM" id="Phobius"/>
    </source>
</evidence>
<name>A0A1G2V476_9BACT</name>
<dbReference type="Pfam" id="PF09997">
    <property type="entry name" value="DUF2238"/>
    <property type="match status" value="1"/>
</dbReference>
<dbReference type="EMBL" id="MHWW01000002">
    <property type="protein sequence ID" value="OHB16439.1"/>
    <property type="molecule type" value="Genomic_DNA"/>
</dbReference>
<dbReference type="Proteomes" id="UP000177697">
    <property type="component" value="Unassembled WGS sequence"/>
</dbReference>
<evidence type="ECO:0000313" key="3">
    <source>
        <dbReference type="Proteomes" id="UP000177697"/>
    </source>
</evidence>
<sequence>MEFDSKKSIIKQPLFWETFVLLTTVGVLNYIANIYHLYWSVNEFDSLVHFLGGATLSAFFLWLYFYSGFFNPTNRKLKDFLLVSVLGAMFVAVSWEIYELFLGEAVMNKAEYPFDTMLDIIMDLLGILAICFYGYLKEHNAKY</sequence>
<accession>A0A1G2V476</accession>
<evidence type="ECO:0008006" key="4">
    <source>
        <dbReference type="Google" id="ProtNLM"/>
    </source>
</evidence>
<feature type="transmembrane region" description="Helical" evidence="1">
    <location>
        <begin position="118"/>
        <end position="136"/>
    </location>
</feature>
<reference evidence="2 3" key="1">
    <citation type="journal article" date="2016" name="Nat. Commun.">
        <title>Thousands of microbial genomes shed light on interconnected biogeochemical processes in an aquifer system.</title>
        <authorList>
            <person name="Anantharaman K."/>
            <person name="Brown C.T."/>
            <person name="Hug L.A."/>
            <person name="Sharon I."/>
            <person name="Castelle C.J."/>
            <person name="Probst A.J."/>
            <person name="Thomas B.C."/>
            <person name="Singh A."/>
            <person name="Wilkins M.J."/>
            <person name="Karaoz U."/>
            <person name="Brodie E.L."/>
            <person name="Williams K.H."/>
            <person name="Hubbard S.S."/>
            <person name="Banfield J.F."/>
        </authorList>
    </citation>
    <scope>NUCLEOTIDE SEQUENCE [LARGE SCALE GENOMIC DNA]</scope>
</reference>
<dbReference type="AlphaFoldDB" id="A0A1G2V476"/>
<keyword evidence="1" id="KW-1133">Transmembrane helix</keyword>
<comment type="caution">
    <text evidence="2">The sequence shown here is derived from an EMBL/GenBank/DDBJ whole genome shotgun (WGS) entry which is preliminary data.</text>
</comment>
<dbReference type="InterPro" id="IPR014509">
    <property type="entry name" value="YjdF-like"/>
</dbReference>
<feature type="transmembrane region" description="Helical" evidence="1">
    <location>
        <begin position="47"/>
        <end position="67"/>
    </location>
</feature>
<evidence type="ECO:0000313" key="2">
    <source>
        <dbReference type="EMBL" id="OHB16439.1"/>
    </source>
</evidence>
<keyword evidence="1" id="KW-0812">Transmembrane</keyword>
<gene>
    <name evidence="2" type="ORF">A2431_01950</name>
</gene>
<feature type="transmembrane region" description="Helical" evidence="1">
    <location>
        <begin position="14"/>
        <end position="35"/>
    </location>
</feature>
<protein>
    <recommendedName>
        <fullName evidence="4">VanZ-like domain-containing protein</fullName>
    </recommendedName>
</protein>
<organism evidence="2 3">
    <name type="scientific">Candidatus Zambryskibacteria bacterium RIFOXYC1_FULL_39_10</name>
    <dbReference type="NCBI Taxonomy" id="1802779"/>
    <lineage>
        <taxon>Bacteria</taxon>
        <taxon>Candidatus Zambryskiibacteriota</taxon>
    </lineage>
</organism>
<keyword evidence="1" id="KW-0472">Membrane</keyword>
<feature type="transmembrane region" description="Helical" evidence="1">
    <location>
        <begin position="79"/>
        <end position="98"/>
    </location>
</feature>
<proteinExistence type="predicted"/>